<evidence type="ECO:0000256" key="1">
    <source>
        <dbReference type="ARBA" id="ARBA00022741"/>
    </source>
</evidence>
<dbReference type="Pfam" id="PF00005">
    <property type="entry name" value="ABC_tran"/>
    <property type="match status" value="2"/>
</dbReference>
<dbReference type="RefSeq" id="WP_289527689.1">
    <property type="nucleotide sequence ID" value="NZ_JAUDCK010000018.1"/>
</dbReference>
<evidence type="ECO:0000259" key="3">
    <source>
        <dbReference type="PROSITE" id="PS50893"/>
    </source>
</evidence>
<dbReference type="InterPro" id="IPR027417">
    <property type="entry name" value="P-loop_NTPase"/>
</dbReference>
<gene>
    <name evidence="4" type="primary">abc-f</name>
    <name evidence="4" type="ORF">QUV98_06405</name>
</gene>
<sequence length="491" mass="57309">MSLIQVQHLTFGYEGSYELVFDDVSFSLDTSFKTALIGRNARGKTTLLKLLMKEYDYQGQIIMSEACSYFPYTIKDPQLLTIDICYEICPTLEQWELEKELHLLDIDGLDVFYRPFDTLSYGEQTKVLLAILFLRKNSFLLIDEPTNHLDQNSRERIAEYLQRQKGFLLVSHDRHFIDSCCDHVMAINPTTIDIVNGNFSSWYNDKTKRDEREMMLNKKLKKDIVKMEKSKQQKENWGHQIEKSKRGAADKGYVGHMAAKMMKRSKNIEKRQIQAIEEKKKLLNDIEEYDDLKINCLKYFQKQLIQFSHFSLFYQQKTVFQDLSLTICQGDRVLLKGPNGCGKSSLIHFLLGEKIDHEGDFHCGSQLKISYVPQDCTFLKGNLNDWIQKYGADQTMVKTLLRKLGFSRSHFDIALENLSQGQKKKIMLAISLATSSHLYIWDEPLNYIDIFSRIQLENAILTYQPTLLFVEHDQYFQQTIATKIMDFQELV</sequence>
<keyword evidence="2" id="KW-0067">ATP-binding</keyword>
<dbReference type="PROSITE" id="PS50893">
    <property type="entry name" value="ABC_TRANSPORTER_2"/>
    <property type="match status" value="2"/>
</dbReference>
<name>A0ABT7UII0_9FIRM</name>
<dbReference type="PANTHER" id="PTHR42855:SF2">
    <property type="entry name" value="DRUG RESISTANCE ABC TRANSPORTER,ATP-BINDING PROTEIN"/>
    <property type="match status" value="1"/>
</dbReference>
<reference evidence="4 5" key="2">
    <citation type="submission" date="2023-06" db="EMBL/GenBank/DDBJ databases">
        <authorList>
            <person name="Zeman M."/>
            <person name="Kubasova T."/>
            <person name="Jahodarova E."/>
            <person name="Nykrynova M."/>
            <person name="Rychlik I."/>
        </authorList>
    </citation>
    <scope>NUCLEOTIDE SEQUENCE [LARGE SCALE GENOMIC DNA]</scope>
    <source>
        <strain evidence="4 5">ET341</strain>
    </source>
</reference>
<dbReference type="InterPro" id="IPR003593">
    <property type="entry name" value="AAA+_ATPase"/>
</dbReference>
<dbReference type="CDD" id="cd03221">
    <property type="entry name" value="ABCF_EF-3"/>
    <property type="match status" value="2"/>
</dbReference>
<organism evidence="4 5">
    <name type="scientific">Massilimicrobiota timonensis</name>
    <dbReference type="NCBI Taxonomy" id="1776392"/>
    <lineage>
        <taxon>Bacteria</taxon>
        <taxon>Bacillati</taxon>
        <taxon>Bacillota</taxon>
        <taxon>Erysipelotrichia</taxon>
        <taxon>Erysipelotrichales</taxon>
        <taxon>Erysipelotrichaceae</taxon>
        <taxon>Massilimicrobiota</taxon>
    </lineage>
</organism>
<comment type="caution">
    <text evidence="4">The sequence shown here is derived from an EMBL/GenBank/DDBJ whole genome shotgun (WGS) entry which is preliminary data.</text>
</comment>
<feature type="domain" description="ABC transporter" evidence="3">
    <location>
        <begin position="4"/>
        <end position="214"/>
    </location>
</feature>
<dbReference type="Gene3D" id="3.40.50.300">
    <property type="entry name" value="P-loop containing nucleotide triphosphate hydrolases"/>
    <property type="match status" value="2"/>
</dbReference>
<dbReference type="SMART" id="SM00382">
    <property type="entry name" value="AAA"/>
    <property type="match status" value="2"/>
</dbReference>
<dbReference type="PROSITE" id="PS00211">
    <property type="entry name" value="ABC_TRANSPORTER_1"/>
    <property type="match status" value="2"/>
</dbReference>
<dbReference type="InterPro" id="IPR051309">
    <property type="entry name" value="ABCF_ATPase"/>
</dbReference>
<keyword evidence="1" id="KW-0547">Nucleotide-binding</keyword>
<dbReference type="EMBL" id="JAUDCK010000018">
    <property type="protein sequence ID" value="MDM8195941.1"/>
    <property type="molecule type" value="Genomic_DNA"/>
</dbReference>
<dbReference type="InterPro" id="IPR017871">
    <property type="entry name" value="ABC_transporter-like_CS"/>
</dbReference>
<dbReference type="SUPFAM" id="SSF52540">
    <property type="entry name" value="P-loop containing nucleoside triphosphate hydrolases"/>
    <property type="match status" value="2"/>
</dbReference>
<dbReference type="PANTHER" id="PTHR42855">
    <property type="entry name" value="ABC TRANSPORTER ATP-BINDING SUBUNIT"/>
    <property type="match status" value="1"/>
</dbReference>
<dbReference type="Proteomes" id="UP001529275">
    <property type="component" value="Unassembled WGS sequence"/>
</dbReference>
<accession>A0ABT7UII0</accession>
<evidence type="ECO:0000256" key="2">
    <source>
        <dbReference type="ARBA" id="ARBA00022840"/>
    </source>
</evidence>
<feature type="domain" description="ABC transporter" evidence="3">
    <location>
        <begin position="305"/>
        <end position="488"/>
    </location>
</feature>
<evidence type="ECO:0000313" key="4">
    <source>
        <dbReference type="EMBL" id="MDM8195941.1"/>
    </source>
</evidence>
<dbReference type="NCBIfam" id="NF000355">
    <property type="entry name" value="ribo_prot_ABC_F"/>
    <property type="match status" value="1"/>
</dbReference>
<keyword evidence="5" id="KW-1185">Reference proteome</keyword>
<evidence type="ECO:0000313" key="5">
    <source>
        <dbReference type="Proteomes" id="UP001529275"/>
    </source>
</evidence>
<protein>
    <submittedName>
        <fullName evidence="4">ABC-F type ribosomal protection protein</fullName>
    </submittedName>
</protein>
<proteinExistence type="predicted"/>
<dbReference type="InterPro" id="IPR003439">
    <property type="entry name" value="ABC_transporter-like_ATP-bd"/>
</dbReference>
<reference evidence="5" key="1">
    <citation type="submission" date="2023-06" db="EMBL/GenBank/DDBJ databases">
        <title>Identification and characterization of horizontal gene transfer across gut microbiota members of farm animals based on homology search.</title>
        <authorList>
            <person name="Zeman M."/>
            <person name="Kubasova T."/>
            <person name="Jahodarova E."/>
            <person name="Nykrynova M."/>
            <person name="Rychlik I."/>
        </authorList>
    </citation>
    <scope>NUCLEOTIDE SEQUENCE [LARGE SCALE GENOMIC DNA]</scope>
    <source>
        <strain evidence="5">ET341</strain>
    </source>
</reference>